<dbReference type="AlphaFoldDB" id="A0A7H1NNC8"/>
<dbReference type="InterPro" id="IPR024163">
    <property type="entry name" value="Aerotolerance_reg_N"/>
</dbReference>
<accession>A0A7H1NNC8</accession>
<feature type="domain" description="DUF4159" evidence="3">
    <location>
        <begin position="697"/>
        <end position="911"/>
    </location>
</feature>
<organism evidence="4 5">
    <name type="scientific">Entomobacter blattae</name>
    <dbReference type="NCBI Taxonomy" id="2762277"/>
    <lineage>
        <taxon>Bacteria</taxon>
        <taxon>Pseudomonadati</taxon>
        <taxon>Pseudomonadota</taxon>
        <taxon>Alphaproteobacteria</taxon>
        <taxon>Acetobacterales</taxon>
        <taxon>Acetobacteraceae</taxon>
        <taxon>Entomobacter</taxon>
    </lineage>
</organism>
<evidence type="ECO:0000259" key="3">
    <source>
        <dbReference type="Pfam" id="PF13709"/>
    </source>
</evidence>
<sequence>MTFLKPLLLMGLAILPIIWYLLYIRPPAARKQIFPAIMLVRLLPLSQQTPYKSSLWRLFLRCIAVTLLVLGFAEPVVFHQNNKEFAFHKTALIVIDNGWASIHDWQKRKETLNTLLNKGLAEQQKILLLATAPTEGNTLLNIATPQTIPESQPILNLLHPEPWPTERKMAAEALEKIHAHYPDLEVFYLADGLQSADDKIFKEKLHLFSTIHDIRLDNTVLEPASPFLLYFPQNEKDFFTTGRIGLSVIAAAFPRHFSISFQGANAHNFTTKTVIIPPGQSTEEIHIDLPPPILRQIEKISLDNTPTPSSTLLLNRADFYHPVGLLGEHASQTPFVGSLYYVQKALLPYADLHTGNLTQLLNQKLSVIIAPDGSLNSAETRTQLAQWVKNGGMLIRFGGEGLTANAEQNILGDSQLSPGAHNPETTLLPVPLISGSRQLGSGMSWGKPQKLAAFNPHSPFAGLPIPTDITVSRQILAEPSSSLTAHIWAQLEDGTPLVTHTTLGQGQMVFFHLPATPGWSNLPLSGVFVSMLQRLVGLANGVLQQSHGNAILPPLSILDENANLITPPAFALALAENQFGQTPVSYLHPAGIYGSAAVQKKLNIGDTLKHLEKESLMGQAMRITTSKASTSYASWLIILGGVLLLIDGFIRLFVPFSPKKHAKTLGIFSLFLAIILPLSSTLAATPLPVPPAALETRLAYLLTGDPETDTTSEQGLIGLSHYVNSRTSATLGHPDGVVPEKDDLAFYPLLYWPITPQAKTNPARIAALNRFISHGGIILIDTMGTDAEQAETTSSSIFINFVPHTTATLKNATEGLNIPTLTKLTPNHVLAHTFYLLHNFPGRYTGAPLWVAHDENAGNDGVSPIIIGANSWAQAWAITPEGEKPFSVLPGGEIQRRQAFRFGVNLVIYSLTGNYKADQSHVPELLKRLNNDAR</sequence>
<proteinExistence type="predicted"/>
<dbReference type="Pfam" id="PF07584">
    <property type="entry name" value="BatA"/>
    <property type="match status" value="1"/>
</dbReference>
<keyword evidence="5" id="KW-1185">Reference proteome</keyword>
<dbReference type="NCBIfam" id="TIGR02226">
    <property type="entry name" value="two_anch"/>
    <property type="match status" value="1"/>
</dbReference>
<protein>
    <recommendedName>
        <fullName evidence="6">DUF4159 domain-containing protein</fullName>
    </recommendedName>
</protein>
<evidence type="ECO:0008006" key="6">
    <source>
        <dbReference type="Google" id="ProtNLM"/>
    </source>
</evidence>
<dbReference type="KEGG" id="ebla:JGUZn3_00210"/>
<dbReference type="PANTHER" id="PTHR37464">
    <property type="entry name" value="BLL2463 PROTEIN"/>
    <property type="match status" value="1"/>
</dbReference>
<feature type="transmembrane region" description="Helical" evidence="1">
    <location>
        <begin position="665"/>
        <end position="687"/>
    </location>
</feature>
<keyword evidence="1" id="KW-0472">Membrane</keyword>
<feature type="transmembrane region" description="Helical" evidence="1">
    <location>
        <begin position="6"/>
        <end position="24"/>
    </location>
</feature>
<name>A0A7H1NNC8_9PROT</name>
<dbReference type="InterPro" id="IPR029062">
    <property type="entry name" value="Class_I_gatase-like"/>
</dbReference>
<evidence type="ECO:0000313" key="4">
    <source>
        <dbReference type="EMBL" id="QNT77288.1"/>
    </source>
</evidence>
<dbReference type="EMBL" id="CP060244">
    <property type="protein sequence ID" value="QNT77288.1"/>
    <property type="molecule type" value="Genomic_DNA"/>
</dbReference>
<dbReference type="PANTHER" id="PTHR37464:SF1">
    <property type="entry name" value="BLL2463 PROTEIN"/>
    <property type="match status" value="1"/>
</dbReference>
<evidence type="ECO:0000313" key="5">
    <source>
        <dbReference type="Proteomes" id="UP000516349"/>
    </source>
</evidence>
<keyword evidence="1" id="KW-1133">Transmembrane helix</keyword>
<dbReference type="SUPFAM" id="SSF52317">
    <property type="entry name" value="Class I glutamine amidotransferase-like"/>
    <property type="match status" value="1"/>
</dbReference>
<dbReference type="Proteomes" id="UP000516349">
    <property type="component" value="Chromosome"/>
</dbReference>
<feature type="transmembrane region" description="Helical" evidence="1">
    <location>
        <begin position="632"/>
        <end position="653"/>
    </location>
</feature>
<keyword evidence="1" id="KW-0812">Transmembrane</keyword>
<dbReference type="RefSeq" id="WP_203413786.1">
    <property type="nucleotide sequence ID" value="NZ_CP060244.1"/>
</dbReference>
<dbReference type="InterPro" id="IPR011933">
    <property type="entry name" value="Double_TM_dom"/>
</dbReference>
<dbReference type="CDD" id="cd03143">
    <property type="entry name" value="A4_beta-galactosidase_middle_domain"/>
    <property type="match status" value="1"/>
</dbReference>
<dbReference type="Pfam" id="PF13709">
    <property type="entry name" value="DUF4159"/>
    <property type="match status" value="1"/>
</dbReference>
<dbReference type="Gene3D" id="3.40.50.880">
    <property type="match status" value="1"/>
</dbReference>
<feature type="domain" description="Aerotolerance regulator N-terminal" evidence="2">
    <location>
        <begin position="1"/>
        <end position="75"/>
    </location>
</feature>
<reference evidence="4 5" key="1">
    <citation type="submission" date="2020-08" db="EMBL/GenBank/DDBJ databases">
        <title>Complete genome sequence of Entomobacter blattae G55GP.</title>
        <authorList>
            <person name="Poehlein A."/>
            <person name="Guzman J."/>
            <person name="Daniel R."/>
            <person name="Vilcinskas A."/>
        </authorList>
    </citation>
    <scope>NUCLEOTIDE SEQUENCE [LARGE SCALE GENOMIC DNA]</scope>
    <source>
        <strain evidence="4 5">G55GP</strain>
    </source>
</reference>
<dbReference type="Gene3D" id="3.40.50.12140">
    <property type="entry name" value="Domain of unknown function DUF4159"/>
    <property type="match status" value="1"/>
</dbReference>
<dbReference type="InterPro" id="IPR025297">
    <property type="entry name" value="DUF4159"/>
</dbReference>
<evidence type="ECO:0000259" key="2">
    <source>
        <dbReference type="Pfam" id="PF07584"/>
    </source>
</evidence>
<gene>
    <name evidence="4" type="ORF">JGUZn3_00210</name>
</gene>
<evidence type="ECO:0000256" key="1">
    <source>
        <dbReference type="SAM" id="Phobius"/>
    </source>
</evidence>